<keyword evidence="4" id="KW-1185">Reference proteome</keyword>
<evidence type="ECO:0008006" key="5">
    <source>
        <dbReference type="Google" id="ProtNLM"/>
    </source>
</evidence>
<evidence type="ECO:0000259" key="1">
    <source>
        <dbReference type="Pfam" id="PF23571"/>
    </source>
</evidence>
<dbReference type="GO" id="GO:0005737">
    <property type="term" value="C:cytoplasm"/>
    <property type="evidence" value="ECO:0007669"/>
    <property type="project" value="TreeGrafter"/>
</dbReference>
<dbReference type="InterPro" id="IPR055378">
    <property type="entry name" value="GH3_C"/>
</dbReference>
<comment type="caution">
    <text evidence="3">The sequence shown here is derived from an EMBL/GenBank/DDBJ whole genome shotgun (WGS) entry which is preliminary data.</text>
</comment>
<dbReference type="OrthoDB" id="5678283at2"/>
<dbReference type="PANTHER" id="PTHR31901">
    <property type="entry name" value="GH3 DOMAIN-CONTAINING PROTEIN"/>
    <property type="match status" value="1"/>
</dbReference>
<dbReference type="Proteomes" id="UP000265926">
    <property type="component" value="Unassembled WGS sequence"/>
</dbReference>
<dbReference type="AlphaFoldDB" id="A0A399SPB6"/>
<sequence>MAILNSVIRWITTRRSDEIQYYSEYPLEIQNEVLFNLLAAAKDTEWGKLHNYEKINSLHEYQNNVPLQDYNQIKPYVERMRNGERDLLWPGETKWFAKSSGTTSDKSKFIPVTREALEECHLKGPKDVFFLYMKTHPDTKVLKGKVLTLGGSHRVNNFSNNSYYGDLSAIMLENVPFWSDFLRTPTTEIALIEEFEEKIEKIIETALEENVTAFAGVPSWYLVLFKRVLEKTGKSNLLEVWPNLEVFTHGGVKFDPYREQYQKLIPSPQMHYIETYNASEGFFGIQTNEHQDDMLLMLDYGIFYEFIPMSEFGKENPQVLGLEEVELNENYALVISTSAGLWRYVIGDTIKFTCKYPFKIKITGRTKHFINAFGEEVIIDNAEQALKVACQHTGAVINEYTAGPIFIGDNQKGAHQWIIEFVTPPDELDHFTRILDNTLKTLNSDYEAKRHKNLTLEMPHVIEAPKGTFYNWMKQRGKIGGQNKIPRLSNDRKYLDDLLKILEE</sequence>
<proteinExistence type="predicted"/>
<reference evidence="3 4" key="1">
    <citation type="submission" date="2018-08" db="EMBL/GenBank/DDBJ databases">
        <title>Pallidiluteibacterium maritimus gen. nov., sp. nov., isolated from coastal sediment.</title>
        <authorList>
            <person name="Zhou L.Y."/>
        </authorList>
    </citation>
    <scope>NUCLEOTIDE SEQUENCE [LARGE SCALE GENOMIC DNA]</scope>
    <source>
        <strain evidence="3 4">XSD2</strain>
    </source>
</reference>
<evidence type="ECO:0000259" key="2">
    <source>
        <dbReference type="Pfam" id="PF23572"/>
    </source>
</evidence>
<dbReference type="PANTHER" id="PTHR31901:SF9">
    <property type="entry name" value="GH3 DOMAIN-CONTAINING PROTEIN"/>
    <property type="match status" value="1"/>
</dbReference>
<organism evidence="3 4">
    <name type="scientific">Maribellus luteus</name>
    <dbReference type="NCBI Taxonomy" id="2305463"/>
    <lineage>
        <taxon>Bacteria</taxon>
        <taxon>Pseudomonadati</taxon>
        <taxon>Bacteroidota</taxon>
        <taxon>Bacteroidia</taxon>
        <taxon>Marinilabiliales</taxon>
        <taxon>Prolixibacteraceae</taxon>
        <taxon>Maribellus</taxon>
    </lineage>
</organism>
<dbReference type="Pfam" id="PF03321">
    <property type="entry name" value="GH3"/>
    <property type="match status" value="1"/>
</dbReference>
<evidence type="ECO:0000313" key="3">
    <source>
        <dbReference type="EMBL" id="RIJ45540.1"/>
    </source>
</evidence>
<dbReference type="Pfam" id="PF23572">
    <property type="entry name" value="GH3_C"/>
    <property type="match status" value="1"/>
</dbReference>
<dbReference type="Pfam" id="PF23571">
    <property type="entry name" value="GH3_M"/>
    <property type="match status" value="1"/>
</dbReference>
<protein>
    <recommendedName>
        <fullName evidence="5">GH3 auxin-responsive promoter family protein</fullName>
    </recommendedName>
</protein>
<dbReference type="InterPro" id="IPR055377">
    <property type="entry name" value="GH3_M"/>
</dbReference>
<evidence type="ECO:0000313" key="4">
    <source>
        <dbReference type="Proteomes" id="UP000265926"/>
    </source>
</evidence>
<dbReference type="InterPro" id="IPR004993">
    <property type="entry name" value="GH3"/>
</dbReference>
<name>A0A399SPB6_9BACT</name>
<gene>
    <name evidence="3" type="ORF">D1614_22430</name>
</gene>
<feature type="domain" description="GH3 C-terminal" evidence="2">
    <location>
        <begin position="381"/>
        <end position="493"/>
    </location>
</feature>
<accession>A0A399SPB6</accession>
<dbReference type="GO" id="GO:0016881">
    <property type="term" value="F:acid-amino acid ligase activity"/>
    <property type="evidence" value="ECO:0007669"/>
    <property type="project" value="TreeGrafter"/>
</dbReference>
<dbReference type="RefSeq" id="WP_119440246.1">
    <property type="nucleotide sequence ID" value="NZ_QWGR01000023.1"/>
</dbReference>
<dbReference type="EMBL" id="QWGR01000023">
    <property type="protein sequence ID" value="RIJ45540.1"/>
    <property type="molecule type" value="Genomic_DNA"/>
</dbReference>
<feature type="domain" description="GH3 middle" evidence="1">
    <location>
        <begin position="296"/>
        <end position="365"/>
    </location>
</feature>